<evidence type="ECO:0000313" key="11">
    <source>
        <dbReference type="Proteomes" id="UP000711178"/>
    </source>
</evidence>
<evidence type="ECO:0008006" key="12">
    <source>
        <dbReference type="Google" id="ProtNLM"/>
    </source>
</evidence>
<evidence type="ECO:0000256" key="1">
    <source>
        <dbReference type="ARBA" id="ARBA00004651"/>
    </source>
</evidence>
<evidence type="ECO:0000259" key="9">
    <source>
        <dbReference type="Pfam" id="PF13807"/>
    </source>
</evidence>
<keyword evidence="3 7" id="KW-0812">Transmembrane</keyword>
<evidence type="ECO:0000259" key="8">
    <source>
        <dbReference type="Pfam" id="PF02706"/>
    </source>
</evidence>
<dbReference type="Proteomes" id="UP000711178">
    <property type="component" value="Unassembled WGS sequence"/>
</dbReference>
<keyword evidence="2" id="KW-1003">Cell membrane</keyword>
<protein>
    <recommendedName>
        <fullName evidence="12">Lipopolysaccharide biosynthesis protein</fullName>
    </recommendedName>
</protein>
<organism evidence="10 11">
    <name type="scientific">Chromobacterium subtsugae</name>
    <dbReference type="NCBI Taxonomy" id="251747"/>
    <lineage>
        <taxon>Bacteria</taxon>
        <taxon>Pseudomonadati</taxon>
        <taxon>Pseudomonadota</taxon>
        <taxon>Betaproteobacteria</taxon>
        <taxon>Neisseriales</taxon>
        <taxon>Chromobacteriaceae</taxon>
        <taxon>Chromobacterium</taxon>
    </lineage>
</organism>
<evidence type="ECO:0000256" key="5">
    <source>
        <dbReference type="ARBA" id="ARBA00023136"/>
    </source>
</evidence>
<feature type="transmembrane region" description="Helical" evidence="7">
    <location>
        <begin position="39"/>
        <end position="62"/>
    </location>
</feature>
<name>A0ABS7FF99_9NEIS</name>
<evidence type="ECO:0000256" key="7">
    <source>
        <dbReference type="SAM" id="Phobius"/>
    </source>
</evidence>
<dbReference type="Pfam" id="PF13807">
    <property type="entry name" value="GNVR"/>
    <property type="match status" value="1"/>
</dbReference>
<proteinExistence type="predicted"/>
<keyword evidence="5 7" id="KW-0472">Membrane</keyword>
<keyword evidence="11" id="KW-1185">Reference proteome</keyword>
<evidence type="ECO:0000256" key="3">
    <source>
        <dbReference type="ARBA" id="ARBA00022692"/>
    </source>
</evidence>
<evidence type="ECO:0000256" key="2">
    <source>
        <dbReference type="ARBA" id="ARBA00022475"/>
    </source>
</evidence>
<dbReference type="InterPro" id="IPR050445">
    <property type="entry name" value="Bact_polysacc_biosynth/exp"/>
</dbReference>
<dbReference type="EMBL" id="JAHDTB010000012">
    <property type="protein sequence ID" value="MBW8288756.1"/>
    <property type="molecule type" value="Genomic_DNA"/>
</dbReference>
<dbReference type="Pfam" id="PF02706">
    <property type="entry name" value="Wzz"/>
    <property type="match status" value="1"/>
</dbReference>
<dbReference type="PANTHER" id="PTHR32309:SF13">
    <property type="entry name" value="FERRIC ENTEROBACTIN TRANSPORT PROTEIN FEPE"/>
    <property type="match status" value="1"/>
</dbReference>
<feature type="transmembrane region" description="Helical" evidence="7">
    <location>
        <begin position="360"/>
        <end position="379"/>
    </location>
</feature>
<gene>
    <name evidence="10" type="ORF">KIF53_14060</name>
</gene>
<keyword evidence="6" id="KW-0175">Coiled coil</keyword>
<comment type="subcellular location">
    <subcellularLocation>
        <location evidence="1">Cell membrane</location>
        <topology evidence="1">Multi-pass membrane protein</topology>
    </subcellularLocation>
</comment>
<accession>A0ABS7FF99</accession>
<dbReference type="InterPro" id="IPR032807">
    <property type="entry name" value="GNVR"/>
</dbReference>
<evidence type="ECO:0000256" key="6">
    <source>
        <dbReference type="SAM" id="Coils"/>
    </source>
</evidence>
<evidence type="ECO:0000256" key="4">
    <source>
        <dbReference type="ARBA" id="ARBA00022989"/>
    </source>
</evidence>
<comment type="caution">
    <text evidence="10">The sequence shown here is derived from an EMBL/GenBank/DDBJ whole genome shotgun (WGS) entry which is preliminary data.</text>
</comment>
<keyword evidence="4 7" id="KW-1133">Transmembrane helix</keyword>
<feature type="coiled-coil region" evidence="6">
    <location>
        <begin position="193"/>
        <end position="220"/>
    </location>
</feature>
<dbReference type="PANTHER" id="PTHR32309">
    <property type="entry name" value="TYROSINE-PROTEIN KINASE"/>
    <property type="match status" value="1"/>
</dbReference>
<reference evidence="10 11" key="1">
    <citation type="submission" date="2021-05" db="EMBL/GenBank/DDBJ databases">
        <title>Draft Whole Genome Sequencing Of Biosensor Chromobacterium violaceum Strain CV026 Reveals A Regulatory RNA In Chromobacterium violaceum Phenotype Regulatory Network.</title>
        <authorList>
            <person name="Hong K.W."/>
            <person name="Chan K.G."/>
            <person name="Chang C.-Y."/>
        </authorList>
    </citation>
    <scope>NUCLEOTIDE SEQUENCE [LARGE SCALE GENOMIC DNA]</scope>
    <source>
        <strain evidence="10 11">ATCC 31532</strain>
    </source>
</reference>
<dbReference type="InterPro" id="IPR003856">
    <property type="entry name" value="LPS_length_determ_N"/>
</dbReference>
<sequence length="405" mass="43938">MSMNPTAKETQMQTATDGRAKDEVDLPTLLAQLARHKRWIASSTLLFGAAALAYCLLAKPVFTATTSIMPPQQQNNGMSALLGQLGGLAGAAGGLTGLKNPNDLYIGMLQSRSVADKLIQRYQLKQRYQQDTMDATRKALQGLSSFANGKDGLISISVDDGDPKFAAALANGYVEELKAVNQSLAVTDAAKRRLFFEQQLKQTKDLLTEAESELRKTQEKTGMVLPEGQLPAIVGSVTQLRANIAAKEVQLEAMKSFATAQNPLYIRAEQELAGLREQLAKLETGDGNGRDMLVPTGKVAQSGLEYLRRLREVKYQETIFELLSKQYELARIDEAKDSSLIQVLDAAVPPELRSKPKRSLVLALGLFAGLLVGTLAALLRARLDERGARRGPSQAEPAFALKNNG</sequence>
<feature type="domain" description="Tyrosine-protein kinase G-rich" evidence="9">
    <location>
        <begin position="305"/>
        <end position="381"/>
    </location>
</feature>
<feature type="domain" description="Polysaccharide chain length determinant N-terminal" evidence="8">
    <location>
        <begin position="22"/>
        <end position="120"/>
    </location>
</feature>
<evidence type="ECO:0000313" key="10">
    <source>
        <dbReference type="EMBL" id="MBW8288756.1"/>
    </source>
</evidence>